<comment type="caution">
    <text evidence="2">The sequence shown here is derived from an EMBL/GenBank/DDBJ whole genome shotgun (WGS) entry which is preliminary data.</text>
</comment>
<evidence type="ECO:0000313" key="2">
    <source>
        <dbReference type="EMBL" id="TXF90914.1"/>
    </source>
</evidence>
<feature type="chain" id="PRO_5023130069" description="3-keto-disaccharide hydrolase domain-containing protein" evidence="1">
    <location>
        <begin position="20"/>
        <end position="373"/>
    </location>
</feature>
<proteinExistence type="predicted"/>
<sequence>MKTVLALLAVILSLAPAAAQKKIPMQASAWELNGNAAEFISHLGTPSLLLDEGTADATGDNIVTVNDLVFANGTIEYDVAMAANTRFTSIHFRRKDGANSEHFYLRANAVGDPNVNSAVQYAAILKGVNLWDLSNEYQSNATLKADGWNHVKLIVRDGQLLAYVNDMSSPALYVPIMDGDWASGSIGFDGNVYLANLTVTPDVTPGLSPGRGIDLVYNDARYLRNWEVGEPSALPAGSEPTVLPDESAGWSAITAERFGMVNLSRRFGATPRGSRRIVWLKTTLTTKKATQRQLDFGFSDEVYVYLNGKPLYVDKNLFNTPGMKAPRGRCSIENARIDLPLQEGENELLVGVTNFFFGWGVVARLNDGAGLIY</sequence>
<dbReference type="RefSeq" id="WP_147929372.1">
    <property type="nucleotide sequence ID" value="NZ_VOXD01000004.1"/>
</dbReference>
<dbReference type="Gene3D" id="2.60.120.560">
    <property type="entry name" value="Exo-inulinase, domain 1"/>
    <property type="match status" value="1"/>
</dbReference>
<organism evidence="2 3">
    <name type="scientific">Neolewinella aurantiaca</name>
    <dbReference type="NCBI Taxonomy" id="2602767"/>
    <lineage>
        <taxon>Bacteria</taxon>
        <taxon>Pseudomonadati</taxon>
        <taxon>Bacteroidota</taxon>
        <taxon>Saprospiria</taxon>
        <taxon>Saprospirales</taxon>
        <taxon>Lewinellaceae</taxon>
        <taxon>Neolewinella</taxon>
    </lineage>
</organism>
<reference evidence="2 3" key="1">
    <citation type="submission" date="2019-08" db="EMBL/GenBank/DDBJ databases">
        <title>Lewinella sp. strain SSH13 Genome sequencing and assembly.</title>
        <authorList>
            <person name="Kim I."/>
        </authorList>
    </citation>
    <scope>NUCLEOTIDE SEQUENCE [LARGE SCALE GENOMIC DNA]</scope>
    <source>
        <strain evidence="2 3">SSH13</strain>
    </source>
</reference>
<keyword evidence="1" id="KW-0732">Signal</keyword>
<dbReference type="AlphaFoldDB" id="A0A5C7FJT6"/>
<evidence type="ECO:0000313" key="3">
    <source>
        <dbReference type="Proteomes" id="UP000321907"/>
    </source>
</evidence>
<name>A0A5C7FJT6_9BACT</name>
<evidence type="ECO:0008006" key="4">
    <source>
        <dbReference type="Google" id="ProtNLM"/>
    </source>
</evidence>
<dbReference type="EMBL" id="VOXD01000004">
    <property type="protein sequence ID" value="TXF90914.1"/>
    <property type="molecule type" value="Genomic_DNA"/>
</dbReference>
<dbReference type="OrthoDB" id="2634655at2"/>
<feature type="signal peptide" evidence="1">
    <location>
        <begin position="1"/>
        <end position="19"/>
    </location>
</feature>
<dbReference type="Proteomes" id="UP000321907">
    <property type="component" value="Unassembled WGS sequence"/>
</dbReference>
<keyword evidence="3" id="KW-1185">Reference proteome</keyword>
<evidence type="ECO:0000256" key="1">
    <source>
        <dbReference type="SAM" id="SignalP"/>
    </source>
</evidence>
<gene>
    <name evidence="2" type="ORF">FUA23_03700</name>
</gene>
<accession>A0A5C7FJT6</accession>
<protein>
    <recommendedName>
        <fullName evidence="4">3-keto-disaccharide hydrolase domain-containing protein</fullName>
    </recommendedName>
</protein>